<comment type="caution">
    <text evidence="2">The sequence shown here is derived from an EMBL/GenBank/DDBJ whole genome shotgun (WGS) entry which is preliminary data.</text>
</comment>
<sequence>MASILERNNKTTKRKKTREDYAEDALYREVWEEVNNEKTVAFIKKYSRFIIAGALIILIATTVAVMGVRTHRAHKLADAQNYEMALHSLDAGTMRTVAENADGVTADMALFNAYLLDDNIEHLEKLASDGNSRDYRDLARIHIISLRGDDMTAAAVEDYLAPLDTKKSPYYYTGRLLVAQKYLATGDVKNADKWLDVIINDADAPAMISARAQALR</sequence>
<name>A0A940DGP8_9PROT</name>
<proteinExistence type="predicted"/>
<organism evidence="2 3">
    <name type="scientific">Candidatus Enterousia excrementavium</name>
    <dbReference type="NCBI Taxonomy" id="2840789"/>
    <lineage>
        <taxon>Bacteria</taxon>
        <taxon>Pseudomonadati</taxon>
        <taxon>Pseudomonadota</taxon>
        <taxon>Alphaproteobacteria</taxon>
        <taxon>Candidatus Enterousia</taxon>
    </lineage>
</organism>
<dbReference type="EMBL" id="JADINE010000032">
    <property type="protein sequence ID" value="MBO8407321.1"/>
    <property type="molecule type" value="Genomic_DNA"/>
</dbReference>
<evidence type="ECO:0000256" key="1">
    <source>
        <dbReference type="SAM" id="Phobius"/>
    </source>
</evidence>
<feature type="transmembrane region" description="Helical" evidence="1">
    <location>
        <begin position="49"/>
        <end position="68"/>
    </location>
</feature>
<reference evidence="2" key="1">
    <citation type="submission" date="2020-10" db="EMBL/GenBank/DDBJ databases">
        <authorList>
            <person name="Gilroy R."/>
        </authorList>
    </citation>
    <scope>NUCLEOTIDE SEQUENCE</scope>
    <source>
        <strain evidence="2">B1-16210</strain>
    </source>
</reference>
<keyword evidence="1" id="KW-0812">Transmembrane</keyword>
<accession>A0A940DGP8</accession>
<keyword evidence="1" id="KW-1133">Transmembrane helix</keyword>
<keyword evidence="1" id="KW-0472">Membrane</keyword>
<dbReference type="Proteomes" id="UP000721442">
    <property type="component" value="Unassembled WGS sequence"/>
</dbReference>
<evidence type="ECO:0000313" key="3">
    <source>
        <dbReference type="Proteomes" id="UP000721442"/>
    </source>
</evidence>
<protein>
    <recommendedName>
        <fullName evidence="4">Tetratricopeptide repeat-like domain-containing protein</fullName>
    </recommendedName>
</protein>
<reference evidence="2" key="2">
    <citation type="journal article" date="2021" name="PeerJ">
        <title>Extensive microbial diversity within the chicken gut microbiome revealed by metagenomics and culture.</title>
        <authorList>
            <person name="Gilroy R."/>
            <person name="Ravi A."/>
            <person name="Getino M."/>
            <person name="Pursley I."/>
            <person name="Horton D.L."/>
            <person name="Alikhan N.F."/>
            <person name="Baker D."/>
            <person name="Gharbi K."/>
            <person name="Hall N."/>
            <person name="Watson M."/>
            <person name="Adriaenssens E.M."/>
            <person name="Foster-Nyarko E."/>
            <person name="Jarju S."/>
            <person name="Secka A."/>
            <person name="Antonio M."/>
            <person name="Oren A."/>
            <person name="Chaudhuri R.R."/>
            <person name="La Ragione R."/>
            <person name="Hildebrand F."/>
            <person name="Pallen M.J."/>
        </authorList>
    </citation>
    <scope>NUCLEOTIDE SEQUENCE</scope>
    <source>
        <strain evidence="2">B1-16210</strain>
    </source>
</reference>
<evidence type="ECO:0000313" key="2">
    <source>
        <dbReference type="EMBL" id="MBO8407321.1"/>
    </source>
</evidence>
<gene>
    <name evidence="2" type="ORF">IAC77_02570</name>
</gene>
<dbReference type="AlphaFoldDB" id="A0A940DGP8"/>
<evidence type="ECO:0008006" key="4">
    <source>
        <dbReference type="Google" id="ProtNLM"/>
    </source>
</evidence>